<dbReference type="Proteomes" id="UP001266305">
    <property type="component" value="Unassembled WGS sequence"/>
</dbReference>
<proteinExistence type="predicted"/>
<reference evidence="1 2" key="1">
    <citation type="submission" date="2023-05" db="EMBL/GenBank/DDBJ databases">
        <title>B98-5 Cell Line De Novo Hybrid Assembly: An Optical Mapping Approach.</title>
        <authorList>
            <person name="Kananen K."/>
            <person name="Auerbach J.A."/>
            <person name="Kautto E."/>
            <person name="Blachly J.S."/>
        </authorList>
    </citation>
    <scope>NUCLEOTIDE SEQUENCE [LARGE SCALE GENOMIC DNA]</scope>
    <source>
        <strain evidence="1">B95-8</strain>
        <tissue evidence="1">Cell line</tissue>
    </source>
</reference>
<keyword evidence="2" id="KW-1185">Reference proteome</keyword>
<accession>A0ABQ9TLW6</accession>
<evidence type="ECO:0000313" key="2">
    <source>
        <dbReference type="Proteomes" id="UP001266305"/>
    </source>
</evidence>
<gene>
    <name evidence="1" type="ORF">P7K49_037054</name>
</gene>
<sequence>MAGADELQCELSSAAAISTPIGHLIAHSQGSWCGMAAAHELQCQLSSAAVISTSIGHLIAHSQGSWCGMAAAHELQCQLMDADAGCPRCTAQAVKTQYSSQSMESLMACSLTSMAPGLEVLRDQDC</sequence>
<evidence type="ECO:0000313" key="1">
    <source>
        <dbReference type="EMBL" id="KAK2085754.1"/>
    </source>
</evidence>
<protein>
    <submittedName>
        <fullName evidence="1">Uncharacterized protein</fullName>
    </submittedName>
</protein>
<organism evidence="1 2">
    <name type="scientific">Saguinus oedipus</name>
    <name type="common">Cotton-top tamarin</name>
    <name type="synonym">Oedipomidas oedipus</name>
    <dbReference type="NCBI Taxonomy" id="9490"/>
    <lineage>
        <taxon>Eukaryota</taxon>
        <taxon>Metazoa</taxon>
        <taxon>Chordata</taxon>
        <taxon>Craniata</taxon>
        <taxon>Vertebrata</taxon>
        <taxon>Euteleostomi</taxon>
        <taxon>Mammalia</taxon>
        <taxon>Eutheria</taxon>
        <taxon>Euarchontoglires</taxon>
        <taxon>Primates</taxon>
        <taxon>Haplorrhini</taxon>
        <taxon>Platyrrhini</taxon>
        <taxon>Cebidae</taxon>
        <taxon>Callitrichinae</taxon>
        <taxon>Saguinus</taxon>
    </lineage>
</organism>
<comment type="caution">
    <text evidence="1">The sequence shown here is derived from an EMBL/GenBank/DDBJ whole genome shotgun (WGS) entry which is preliminary data.</text>
</comment>
<name>A0ABQ9TLW6_SAGOE</name>
<dbReference type="EMBL" id="JASSZA010000021">
    <property type="protein sequence ID" value="KAK2085754.1"/>
    <property type="molecule type" value="Genomic_DNA"/>
</dbReference>